<dbReference type="EMBL" id="CASHSV030000823">
    <property type="protein sequence ID" value="CAJ2676136.1"/>
    <property type="molecule type" value="Genomic_DNA"/>
</dbReference>
<proteinExistence type="predicted"/>
<evidence type="ECO:0000313" key="2">
    <source>
        <dbReference type="Proteomes" id="UP001177021"/>
    </source>
</evidence>
<gene>
    <name evidence="1" type="ORF">MILVUS5_LOCUS38959</name>
</gene>
<name>A0ACB0M494_TRIPR</name>
<sequence>MCSEISSPRFYFSNDVSTMKNSRETLLLESNPDFEFITSTSIEFETSSADELFSNGVILPLQIQDNKKNITTSYKEQSPPYTNLRPPRPFSTKTKKENIIREVQETNNTETSSFWGSKRSRSLNCETNKIFVSSSTPLPRSHSTGSAPNLKRTSSNRQQSSYSTLNNLYPMQKSSSGKSYGNGFRISPVLNVPTNCFSKGGLSFFGFGSFLRVGKAKKKMNN</sequence>
<organism evidence="1 2">
    <name type="scientific">Trifolium pratense</name>
    <name type="common">Red clover</name>
    <dbReference type="NCBI Taxonomy" id="57577"/>
    <lineage>
        <taxon>Eukaryota</taxon>
        <taxon>Viridiplantae</taxon>
        <taxon>Streptophyta</taxon>
        <taxon>Embryophyta</taxon>
        <taxon>Tracheophyta</taxon>
        <taxon>Spermatophyta</taxon>
        <taxon>Magnoliopsida</taxon>
        <taxon>eudicotyledons</taxon>
        <taxon>Gunneridae</taxon>
        <taxon>Pentapetalae</taxon>
        <taxon>rosids</taxon>
        <taxon>fabids</taxon>
        <taxon>Fabales</taxon>
        <taxon>Fabaceae</taxon>
        <taxon>Papilionoideae</taxon>
        <taxon>50 kb inversion clade</taxon>
        <taxon>NPAAA clade</taxon>
        <taxon>Hologalegina</taxon>
        <taxon>IRL clade</taxon>
        <taxon>Trifolieae</taxon>
        <taxon>Trifolium</taxon>
    </lineage>
</organism>
<keyword evidence="2" id="KW-1185">Reference proteome</keyword>
<protein>
    <submittedName>
        <fullName evidence="1">Uncharacterized protein</fullName>
    </submittedName>
</protein>
<comment type="caution">
    <text evidence="1">The sequence shown here is derived from an EMBL/GenBank/DDBJ whole genome shotgun (WGS) entry which is preliminary data.</text>
</comment>
<accession>A0ACB0M494</accession>
<reference evidence="1" key="1">
    <citation type="submission" date="2023-10" db="EMBL/GenBank/DDBJ databases">
        <authorList>
            <person name="Rodriguez Cubillos JULIANA M."/>
            <person name="De Vega J."/>
        </authorList>
    </citation>
    <scope>NUCLEOTIDE SEQUENCE</scope>
</reference>
<dbReference type="Proteomes" id="UP001177021">
    <property type="component" value="Unassembled WGS sequence"/>
</dbReference>
<evidence type="ECO:0000313" key="1">
    <source>
        <dbReference type="EMBL" id="CAJ2676136.1"/>
    </source>
</evidence>